<gene>
    <name evidence="1" type="ORF">GTA08_BOTSDO07265</name>
</gene>
<comment type="caution">
    <text evidence="1">The sequence shown here is derived from an EMBL/GenBank/DDBJ whole genome shotgun (WGS) entry which is preliminary data.</text>
</comment>
<keyword evidence="2" id="KW-1185">Reference proteome</keyword>
<sequence length="133" mass="14567">MGNALDVLGFGYELTGKGIVAVVCQRLHPRRQDVGTALLADWHLVAIVLNWPAAACLAGHPYTSSGGTTVLHLIQLRDYPPALAEMVVNMQKPWLNLENITLQLEAYSFRQPTETDTRIMAVLMGPQTSANLQ</sequence>
<name>A0A8H4IQI2_9PEZI</name>
<evidence type="ECO:0000313" key="1">
    <source>
        <dbReference type="EMBL" id="KAF4305341.1"/>
    </source>
</evidence>
<dbReference type="AlphaFoldDB" id="A0A8H4IQI2"/>
<proteinExistence type="predicted"/>
<organism evidence="1 2">
    <name type="scientific">Botryosphaeria dothidea</name>
    <dbReference type="NCBI Taxonomy" id="55169"/>
    <lineage>
        <taxon>Eukaryota</taxon>
        <taxon>Fungi</taxon>
        <taxon>Dikarya</taxon>
        <taxon>Ascomycota</taxon>
        <taxon>Pezizomycotina</taxon>
        <taxon>Dothideomycetes</taxon>
        <taxon>Dothideomycetes incertae sedis</taxon>
        <taxon>Botryosphaeriales</taxon>
        <taxon>Botryosphaeriaceae</taxon>
        <taxon>Botryosphaeria</taxon>
    </lineage>
</organism>
<dbReference type="EMBL" id="WWBZ02000040">
    <property type="protein sequence ID" value="KAF4305341.1"/>
    <property type="molecule type" value="Genomic_DNA"/>
</dbReference>
<accession>A0A8H4IQI2</accession>
<reference evidence="1" key="1">
    <citation type="submission" date="2020-04" db="EMBL/GenBank/DDBJ databases">
        <title>Genome Assembly and Annotation of Botryosphaeria dothidea sdau 11-99, a Latent Pathogen of Apple Fruit Ring Rot in China.</title>
        <authorList>
            <person name="Yu C."/>
            <person name="Diao Y."/>
            <person name="Lu Q."/>
            <person name="Zhao J."/>
            <person name="Cui S."/>
            <person name="Peng C."/>
            <person name="He B."/>
            <person name="Liu H."/>
        </authorList>
    </citation>
    <scope>NUCLEOTIDE SEQUENCE [LARGE SCALE GENOMIC DNA]</scope>
    <source>
        <strain evidence="1">Sdau11-99</strain>
    </source>
</reference>
<dbReference type="Proteomes" id="UP000572817">
    <property type="component" value="Unassembled WGS sequence"/>
</dbReference>
<protein>
    <submittedName>
        <fullName evidence="1">Uncharacterized protein</fullName>
    </submittedName>
</protein>
<evidence type="ECO:0000313" key="2">
    <source>
        <dbReference type="Proteomes" id="UP000572817"/>
    </source>
</evidence>